<organism evidence="4 5">
    <name type="scientific">Faecalicatena contorta</name>
    <dbReference type="NCBI Taxonomy" id="39482"/>
    <lineage>
        <taxon>Bacteria</taxon>
        <taxon>Bacillati</taxon>
        <taxon>Bacillota</taxon>
        <taxon>Clostridia</taxon>
        <taxon>Lachnospirales</taxon>
        <taxon>Lachnospiraceae</taxon>
        <taxon>Faecalicatena</taxon>
    </lineage>
</organism>
<evidence type="ECO:0000256" key="1">
    <source>
        <dbReference type="ARBA" id="ARBA00022801"/>
    </source>
</evidence>
<dbReference type="RefSeq" id="WP_109710279.1">
    <property type="nucleotide sequence ID" value="NZ_QGDS01000004.1"/>
</dbReference>
<dbReference type="SUPFAM" id="SSF63817">
    <property type="entry name" value="Sortase"/>
    <property type="match status" value="1"/>
</dbReference>
<name>A0A316A1C3_9FIRM</name>
<dbReference type="InterPro" id="IPR005754">
    <property type="entry name" value="Sortase"/>
</dbReference>
<dbReference type="InterPro" id="IPR023365">
    <property type="entry name" value="Sortase_dom-sf"/>
</dbReference>
<feature type="active site" description="Proton donor/acceptor" evidence="2">
    <location>
        <position position="143"/>
    </location>
</feature>
<feature type="transmembrane region" description="Helical" evidence="3">
    <location>
        <begin position="20"/>
        <end position="44"/>
    </location>
</feature>
<keyword evidence="3" id="KW-0812">Transmembrane</keyword>
<reference evidence="5" key="1">
    <citation type="submission" date="2017-07" db="EMBL/GenBank/DDBJ databases">
        <authorList>
            <person name="Varghese N."/>
            <person name="Submissions S."/>
        </authorList>
    </citation>
    <scope>NUCLEOTIDE SEQUENCE [LARGE SCALE GENOMIC DNA]</scope>
    <source>
        <strain evidence="5">NLAE-zl-C134</strain>
    </source>
</reference>
<dbReference type="InterPro" id="IPR009835">
    <property type="entry name" value="SrtB"/>
</dbReference>
<dbReference type="GO" id="GO:0016787">
    <property type="term" value="F:hydrolase activity"/>
    <property type="evidence" value="ECO:0007669"/>
    <property type="project" value="UniProtKB-KW"/>
</dbReference>
<dbReference type="AlphaFoldDB" id="A0A316A1C3"/>
<dbReference type="OrthoDB" id="9806013at2"/>
<dbReference type="Proteomes" id="UP000254051">
    <property type="component" value="Unassembled WGS sequence"/>
</dbReference>
<dbReference type="CDD" id="cd05826">
    <property type="entry name" value="Sortase_B"/>
    <property type="match status" value="1"/>
</dbReference>
<sequence length="256" mass="29162">MSRKKKQKKNGLFGEVMSTVVLIVAVCVLVISVYQLIMALVPYYSGGKEYDKVKKLAITVDDKGEEDGFRVDFDALMKENPDTVGWIRFDAPSVISYPIVKSADNEEYLTKTFSASDNKLGAIFMDMRNNPEFVDRNTFIYGHNLQMGGEMFSQLNEYASEEFYKEHPYFYIYTPKGDKFTYQVFSAGVVNDQTNNYKIAYPTEQDYVDYLELCKRSSNYQTDAAVGVRSKIVSLSTCTNVNEDDRFLLQGVLIGD</sequence>
<dbReference type="Pfam" id="PF04203">
    <property type="entry name" value="Sortase"/>
    <property type="match status" value="1"/>
</dbReference>
<dbReference type="EMBL" id="UHJJ01000004">
    <property type="protein sequence ID" value="SUQ13912.1"/>
    <property type="molecule type" value="Genomic_DNA"/>
</dbReference>
<evidence type="ECO:0000256" key="2">
    <source>
        <dbReference type="PIRSR" id="PIRSR605754-1"/>
    </source>
</evidence>
<evidence type="ECO:0000256" key="3">
    <source>
        <dbReference type="SAM" id="Phobius"/>
    </source>
</evidence>
<dbReference type="Gene3D" id="2.40.260.10">
    <property type="entry name" value="Sortase"/>
    <property type="match status" value="1"/>
</dbReference>
<keyword evidence="5" id="KW-1185">Reference proteome</keyword>
<feature type="active site" description="Acyl-thioester intermediate" evidence="2">
    <location>
        <position position="238"/>
    </location>
</feature>
<dbReference type="NCBIfam" id="TIGR03064">
    <property type="entry name" value="sortase_srtB"/>
    <property type="match status" value="1"/>
</dbReference>
<keyword evidence="1" id="KW-0378">Hydrolase</keyword>
<keyword evidence="3" id="KW-0472">Membrane</keyword>
<proteinExistence type="predicted"/>
<evidence type="ECO:0000313" key="4">
    <source>
        <dbReference type="EMBL" id="SUQ13912.1"/>
    </source>
</evidence>
<evidence type="ECO:0000313" key="5">
    <source>
        <dbReference type="Proteomes" id="UP000254051"/>
    </source>
</evidence>
<protein>
    <submittedName>
        <fullName evidence="4">Sortase B</fullName>
    </submittedName>
</protein>
<gene>
    <name evidence="4" type="ORF">SAMN05216529_104223</name>
</gene>
<keyword evidence="3" id="KW-1133">Transmembrane helix</keyword>
<accession>A0A316A1C3</accession>